<dbReference type="AlphaFoldDB" id="A0A2Z7BB55"/>
<sequence length="202" mass="22505">MIARIFGRYYLCIRICCYRVFLECKSYRWNSCLHYTWTKLVVTEESFSATFKLPNEVMPNFASIQNETIAEMRNRFSATEGMVQNPKKQSQGYTVPVSMFMAILVKADLGPSIKLNAKKVLTSKQVESFIKTNQGITPTEDTTSNNEGGTSQNSQPVPPEVTKSLAGATKTNVSNLKKRKHKSGGKKTQPKPVATQVTTPAP</sequence>
<gene>
    <name evidence="2" type="ORF">F511_16724</name>
</gene>
<feature type="compositionally biased region" description="Basic residues" evidence="1">
    <location>
        <begin position="176"/>
        <end position="189"/>
    </location>
</feature>
<reference evidence="2 3" key="1">
    <citation type="journal article" date="2015" name="Proc. Natl. Acad. Sci. U.S.A.">
        <title>The resurrection genome of Boea hygrometrica: A blueprint for survival of dehydration.</title>
        <authorList>
            <person name="Xiao L."/>
            <person name="Yang G."/>
            <person name="Zhang L."/>
            <person name="Yang X."/>
            <person name="Zhao S."/>
            <person name="Ji Z."/>
            <person name="Zhou Q."/>
            <person name="Hu M."/>
            <person name="Wang Y."/>
            <person name="Chen M."/>
            <person name="Xu Y."/>
            <person name="Jin H."/>
            <person name="Xiao X."/>
            <person name="Hu G."/>
            <person name="Bao F."/>
            <person name="Hu Y."/>
            <person name="Wan P."/>
            <person name="Li L."/>
            <person name="Deng X."/>
            <person name="Kuang T."/>
            <person name="Xiang C."/>
            <person name="Zhu J.K."/>
            <person name="Oliver M.J."/>
            <person name="He Y."/>
        </authorList>
    </citation>
    <scope>NUCLEOTIDE SEQUENCE [LARGE SCALE GENOMIC DNA]</scope>
    <source>
        <strain evidence="3">cv. XS01</strain>
    </source>
</reference>
<protein>
    <submittedName>
        <fullName evidence="2">Uncharacterized protein</fullName>
    </submittedName>
</protein>
<dbReference type="EMBL" id="KV008234">
    <property type="protein sequence ID" value="KZV30610.1"/>
    <property type="molecule type" value="Genomic_DNA"/>
</dbReference>
<accession>A0A2Z7BB55</accession>
<name>A0A2Z7BB55_9LAMI</name>
<dbReference type="Proteomes" id="UP000250235">
    <property type="component" value="Unassembled WGS sequence"/>
</dbReference>
<evidence type="ECO:0000313" key="3">
    <source>
        <dbReference type="Proteomes" id="UP000250235"/>
    </source>
</evidence>
<organism evidence="2 3">
    <name type="scientific">Dorcoceras hygrometricum</name>
    <dbReference type="NCBI Taxonomy" id="472368"/>
    <lineage>
        <taxon>Eukaryota</taxon>
        <taxon>Viridiplantae</taxon>
        <taxon>Streptophyta</taxon>
        <taxon>Embryophyta</taxon>
        <taxon>Tracheophyta</taxon>
        <taxon>Spermatophyta</taxon>
        <taxon>Magnoliopsida</taxon>
        <taxon>eudicotyledons</taxon>
        <taxon>Gunneridae</taxon>
        <taxon>Pentapetalae</taxon>
        <taxon>asterids</taxon>
        <taxon>lamiids</taxon>
        <taxon>Lamiales</taxon>
        <taxon>Gesneriaceae</taxon>
        <taxon>Didymocarpoideae</taxon>
        <taxon>Trichosporeae</taxon>
        <taxon>Loxocarpinae</taxon>
        <taxon>Dorcoceras</taxon>
    </lineage>
</organism>
<proteinExistence type="predicted"/>
<evidence type="ECO:0000313" key="2">
    <source>
        <dbReference type="EMBL" id="KZV30610.1"/>
    </source>
</evidence>
<keyword evidence="3" id="KW-1185">Reference proteome</keyword>
<feature type="compositionally biased region" description="Polar residues" evidence="1">
    <location>
        <begin position="132"/>
        <end position="155"/>
    </location>
</feature>
<feature type="region of interest" description="Disordered" evidence="1">
    <location>
        <begin position="132"/>
        <end position="202"/>
    </location>
</feature>
<evidence type="ECO:0000256" key="1">
    <source>
        <dbReference type="SAM" id="MobiDB-lite"/>
    </source>
</evidence>